<proteinExistence type="predicted"/>
<dbReference type="RefSeq" id="WP_115722445.1">
    <property type="nucleotide sequence ID" value="NZ_UGHX01000002.1"/>
</dbReference>
<protein>
    <submittedName>
        <fullName evidence="1">Conserved hypothetical mosaic CUP0956/HP1116/jhp1044-like protein</fullName>
    </submittedName>
</protein>
<evidence type="ECO:0000313" key="1">
    <source>
        <dbReference type="EMBL" id="STP14278.1"/>
    </source>
</evidence>
<dbReference type="AlphaFoldDB" id="A0A377JWZ3"/>
<evidence type="ECO:0000313" key="2">
    <source>
        <dbReference type="Proteomes" id="UP000255103"/>
    </source>
</evidence>
<dbReference type="Proteomes" id="UP000255103">
    <property type="component" value="Unassembled WGS sequence"/>
</dbReference>
<accession>A0A377JWZ3</accession>
<dbReference type="EMBL" id="UGHX01000002">
    <property type="protein sequence ID" value="STP14278.1"/>
    <property type="molecule type" value="Genomic_DNA"/>
</dbReference>
<gene>
    <name evidence="1" type="ORF">NCTC12219_01825</name>
</gene>
<name>A0A377JWZ3_9HELI</name>
<organism evidence="1 2">
    <name type="scientific">Helicobacter cinaedi</name>
    <dbReference type="NCBI Taxonomy" id="213"/>
    <lineage>
        <taxon>Bacteria</taxon>
        <taxon>Pseudomonadati</taxon>
        <taxon>Campylobacterota</taxon>
        <taxon>Epsilonproteobacteria</taxon>
        <taxon>Campylobacterales</taxon>
        <taxon>Helicobacteraceae</taxon>
        <taxon>Helicobacter</taxon>
    </lineage>
</organism>
<sequence>MSEVFNFDFDKLQKQGISKEATLNFLKTKTENNFNFDELENTFKSNGYTQEQITNAMYHSCKRRVRAGIYGYALYLKMI</sequence>
<reference evidence="1 2" key="1">
    <citation type="submission" date="2018-06" db="EMBL/GenBank/DDBJ databases">
        <authorList>
            <consortium name="Pathogen Informatics"/>
            <person name="Doyle S."/>
        </authorList>
    </citation>
    <scope>NUCLEOTIDE SEQUENCE [LARGE SCALE GENOMIC DNA]</scope>
    <source>
        <strain evidence="1 2">NCTC12219</strain>
    </source>
</reference>